<name>A0A1E4TIY1_9ASCO</name>
<protein>
    <recommendedName>
        <fullName evidence="4">RING-type domain-containing protein</fullName>
    </recommendedName>
</protein>
<organism evidence="2 3">
    <name type="scientific">Tortispora caseinolytica NRRL Y-17796</name>
    <dbReference type="NCBI Taxonomy" id="767744"/>
    <lineage>
        <taxon>Eukaryota</taxon>
        <taxon>Fungi</taxon>
        <taxon>Dikarya</taxon>
        <taxon>Ascomycota</taxon>
        <taxon>Saccharomycotina</taxon>
        <taxon>Trigonopsidomycetes</taxon>
        <taxon>Trigonopsidales</taxon>
        <taxon>Trigonopsidaceae</taxon>
        <taxon>Tortispora</taxon>
    </lineage>
</organism>
<dbReference type="OrthoDB" id="4090114at2759"/>
<feature type="region of interest" description="Disordered" evidence="1">
    <location>
        <begin position="319"/>
        <end position="352"/>
    </location>
</feature>
<dbReference type="AlphaFoldDB" id="A0A1E4TIY1"/>
<evidence type="ECO:0000313" key="2">
    <source>
        <dbReference type="EMBL" id="ODV91720.1"/>
    </source>
</evidence>
<evidence type="ECO:0000256" key="1">
    <source>
        <dbReference type="SAM" id="MobiDB-lite"/>
    </source>
</evidence>
<feature type="compositionally biased region" description="Polar residues" evidence="1">
    <location>
        <begin position="28"/>
        <end position="45"/>
    </location>
</feature>
<gene>
    <name evidence="2" type="ORF">CANCADRAFT_75070</name>
</gene>
<dbReference type="EMBL" id="KV453841">
    <property type="protein sequence ID" value="ODV91720.1"/>
    <property type="molecule type" value="Genomic_DNA"/>
</dbReference>
<evidence type="ECO:0000313" key="3">
    <source>
        <dbReference type="Proteomes" id="UP000095023"/>
    </source>
</evidence>
<feature type="region of interest" description="Disordered" evidence="1">
    <location>
        <begin position="1"/>
        <end position="53"/>
    </location>
</feature>
<accession>A0A1E4TIY1</accession>
<proteinExistence type="predicted"/>
<evidence type="ECO:0008006" key="4">
    <source>
        <dbReference type="Google" id="ProtNLM"/>
    </source>
</evidence>
<dbReference type="Proteomes" id="UP000095023">
    <property type="component" value="Unassembled WGS sequence"/>
</dbReference>
<reference evidence="3" key="1">
    <citation type="submission" date="2016-02" db="EMBL/GenBank/DDBJ databases">
        <title>Comparative genomics of biotechnologically important yeasts.</title>
        <authorList>
            <consortium name="DOE Joint Genome Institute"/>
            <person name="Riley R."/>
            <person name="Haridas S."/>
            <person name="Wolfe K.H."/>
            <person name="Lopes M.R."/>
            <person name="Hittinger C.T."/>
            <person name="Goker M."/>
            <person name="Salamov A."/>
            <person name="Wisecaver J."/>
            <person name="Long T.M."/>
            <person name="Aerts A.L."/>
            <person name="Barry K."/>
            <person name="Choi C."/>
            <person name="Clum A."/>
            <person name="Coughlan A.Y."/>
            <person name="Deshpande S."/>
            <person name="Douglass A.P."/>
            <person name="Hanson S.J."/>
            <person name="Klenk H.-P."/>
            <person name="Labutti K."/>
            <person name="Lapidus A."/>
            <person name="Lindquist E."/>
            <person name="Lipzen A."/>
            <person name="Meier-Kolthoff J.P."/>
            <person name="Ohm R.A."/>
            <person name="Otillar R.P."/>
            <person name="Pangilinan J."/>
            <person name="Peng Y."/>
            <person name="Rokas A."/>
            <person name="Rosa C.A."/>
            <person name="Scheuner C."/>
            <person name="Sibirny A.A."/>
            <person name="Slot J.C."/>
            <person name="Stielow J.B."/>
            <person name="Sun H."/>
            <person name="Kurtzman C.P."/>
            <person name="Blackwell M."/>
            <person name="Jeffries T.W."/>
            <person name="Grigoriev I.V."/>
        </authorList>
    </citation>
    <scope>NUCLEOTIDE SEQUENCE [LARGE SCALE GENOMIC DNA]</scope>
    <source>
        <strain evidence="3">NRRL Y-17796</strain>
    </source>
</reference>
<sequence length="409" mass="45779">MERPRKIRRVSSEGLAASSSSNHRSSSFTTPRTGSSMTPSNSLSHSPDDFIDISETSAGSDVQLTQVVPASRPRVQWRSPVSSDDVLLVDSRSTPIAQSLPPEEVEFIHEQPGSGISNVDPFDVVFTNVRPAEPRGPTTFNGPSDIRLRSPELDYINDYRTLSRNSPIPSNLSRNRTSSLRRTPAIRVSNNSRRRPYQGALMNAARQFDNSRMSRPVTGFLDFFLGDYAQPADTDSSLDEITTSSSISDLFGRALSYMDFRALPSNESQMLEEAENRHKRLVTKELRKHTKAKNHFSNSIEPAKTMLCTRCDNELCKPRPLQPQNELGTDDPETITKPKLTQKQKARAPQPLPELESRTFACSKCGHLYCGRCVTELRQAVRRKKPEKCAAPECQQLLKGPKLMTELFL</sequence>
<feature type="compositionally biased region" description="Low complexity" evidence="1">
    <location>
        <begin position="12"/>
        <end position="27"/>
    </location>
</feature>
<keyword evidence="3" id="KW-1185">Reference proteome</keyword>